<keyword evidence="2" id="KW-1185">Reference proteome</keyword>
<organism evidence="1 2">
    <name type="scientific">Piloderma croceum (strain F 1598)</name>
    <dbReference type="NCBI Taxonomy" id="765440"/>
    <lineage>
        <taxon>Eukaryota</taxon>
        <taxon>Fungi</taxon>
        <taxon>Dikarya</taxon>
        <taxon>Basidiomycota</taxon>
        <taxon>Agaricomycotina</taxon>
        <taxon>Agaricomycetes</taxon>
        <taxon>Agaricomycetidae</taxon>
        <taxon>Atheliales</taxon>
        <taxon>Atheliaceae</taxon>
        <taxon>Piloderma</taxon>
    </lineage>
</organism>
<dbReference type="InParanoid" id="A0A0C3FP55"/>
<evidence type="ECO:0000313" key="1">
    <source>
        <dbReference type="EMBL" id="KIM85630.1"/>
    </source>
</evidence>
<protein>
    <submittedName>
        <fullName evidence="1">Uncharacterized protein</fullName>
    </submittedName>
</protein>
<name>A0A0C3FP55_PILCF</name>
<dbReference type="Proteomes" id="UP000054166">
    <property type="component" value="Unassembled WGS sequence"/>
</dbReference>
<dbReference type="EMBL" id="KN832984">
    <property type="protein sequence ID" value="KIM85630.1"/>
    <property type="molecule type" value="Genomic_DNA"/>
</dbReference>
<evidence type="ECO:0000313" key="2">
    <source>
        <dbReference type="Proteomes" id="UP000054166"/>
    </source>
</evidence>
<accession>A0A0C3FP55</accession>
<reference evidence="1 2" key="1">
    <citation type="submission" date="2014-04" db="EMBL/GenBank/DDBJ databases">
        <authorList>
            <consortium name="DOE Joint Genome Institute"/>
            <person name="Kuo A."/>
            <person name="Tarkka M."/>
            <person name="Buscot F."/>
            <person name="Kohler A."/>
            <person name="Nagy L.G."/>
            <person name="Floudas D."/>
            <person name="Copeland A."/>
            <person name="Barry K.W."/>
            <person name="Cichocki N."/>
            <person name="Veneault-Fourrey C."/>
            <person name="LaButti K."/>
            <person name="Lindquist E.A."/>
            <person name="Lipzen A."/>
            <person name="Lundell T."/>
            <person name="Morin E."/>
            <person name="Murat C."/>
            <person name="Sun H."/>
            <person name="Tunlid A."/>
            <person name="Henrissat B."/>
            <person name="Grigoriev I.V."/>
            <person name="Hibbett D.S."/>
            <person name="Martin F."/>
            <person name="Nordberg H.P."/>
            <person name="Cantor M.N."/>
            <person name="Hua S.X."/>
        </authorList>
    </citation>
    <scope>NUCLEOTIDE SEQUENCE [LARGE SCALE GENOMIC DNA]</scope>
    <source>
        <strain evidence="1 2">F 1598</strain>
    </source>
</reference>
<dbReference type="HOGENOM" id="CLU_931009_0_0_1"/>
<sequence length="299" mass="34055">MDSPTFLPVTNGLDILDIHNLKIQTEWTGMQLLAQAALEGMKIMKTFVIIATATVTAIAVPLEVRLIEIIIAWVMTQAILVMIIHRLTAHLDLAIPNPRIWIPSHPQQGVRIGVIDVIDHIGMTVVMNLELMTGIVTNDDVLSGEVMETPPTLRDQKMMTVRDDHLAEIAGAKRVLTQEKSYPWYSEDEYAEKDDKDDARKDGYEAEIMCHYRSLIWDRIGRAREQLPDIKNIRVSPPEKYAGEDDIEKFYTWLAGLLRWYRVYNVTGNKKDSMRVDLCGMAVTSLATTWYADEVEAWN</sequence>
<gene>
    <name evidence="1" type="ORF">PILCRDRAFT_5302</name>
</gene>
<dbReference type="STRING" id="765440.A0A0C3FP55"/>
<reference evidence="2" key="2">
    <citation type="submission" date="2015-01" db="EMBL/GenBank/DDBJ databases">
        <title>Evolutionary Origins and Diversification of the Mycorrhizal Mutualists.</title>
        <authorList>
            <consortium name="DOE Joint Genome Institute"/>
            <consortium name="Mycorrhizal Genomics Consortium"/>
            <person name="Kohler A."/>
            <person name="Kuo A."/>
            <person name="Nagy L.G."/>
            <person name="Floudas D."/>
            <person name="Copeland A."/>
            <person name="Barry K.W."/>
            <person name="Cichocki N."/>
            <person name="Veneault-Fourrey C."/>
            <person name="LaButti K."/>
            <person name="Lindquist E.A."/>
            <person name="Lipzen A."/>
            <person name="Lundell T."/>
            <person name="Morin E."/>
            <person name="Murat C."/>
            <person name="Riley R."/>
            <person name="Ohm R."/>
            <person name="Sun H."/>
            <person name="Tunlid A."/>
            <person name="Henrissat B."/>
            <person name="Grigoriev I.V."/>
            <person name="Hibbett D.S."/>
            <person name="Martin F."/>
        </authorList>
    </citation>
    <scope>NUCLEOTIDE SEQUENCE [LARGE SCALE GENOMIC DNA]</scope>
    <source>
        <strain evidence="2">F 1598</strain>
    </source>
</reference>
<proteinExistence type="predicted"/>
<dbReference type="AlphaFoldDB" id="A0A0C3FP55"/>